<proteinExistence type="inferred from homology"/>
<reference evidence="4 5" key="1">
    <citation type="submission" date="2022-09" db="EMBL/GenBank/DDBJ databases">
        <title>Genome sequencing of Flavivirga sp. MEBiC05379.</title>
        <authorList>
            <person name="Oh H.-M."/>
            <person name="Kwon K.K."/>
            <person name="Park M.J."/>
            <person name="Yang S.-H."/>
        </authorList>
    </citation>
    <scope>NUCLEOTIDE SEQUENCE [LARGE SCALE GENOMIC DNA]</scope>
    <source>
        <strain evidence="4 5">MEBiC05379</strain>
    </source>
</reference>
<comment type="caution">
    <text evidence="4">The sequence shown here is derived from an EMBL/GenBank/DDBJ whole genome shotgun (WGS) entry which is preliminary data.</text>
</comment>
<dbReference type="Gene3D" id="3.40.190.10">
    <property type="entry name" value="Periplasmic binding protein-like II"/>
    <property type="match status" value="4"/>
</dbReference>
<dbReference type="Proteomes" id="UP001337305">
    <property type="component" value="Unassembled WGS sequence"/>
</dbReference>
<gene>
    <name evidence="4" type="primary">modA</name>
    <name evidence="4" type="ORF">N1F79_04430</name>
</gene>
<dbReference type="PANTHER" id="PTHR30632">
    <property type="entry name" value="MOLYBDATE-BINDING PERIPLASMIC PROTEIN"/>
    <property type="match status" value="1"/>
</dbReference>
<dbReference type="InterPro" id="IPR005950">
    <property type="entry name" value="ModA"/>
</dbReference>
<dbReference type="SUPFAM" id="SSF53850">
    <property type="entry name" value="Periplasmic binding protein-like II"/>
    <property type="match status" value="2"/>
</dbReference>
<evidence type="ECO:0000256" key="3">
    <source>
        <dbReference type="ARBA" id="ARBA00022729"/>
    </source>
</evidence>
<comment type="similarity">
    <text evidence="1">Belongs to the bacterial solute-binding protein ModA family.</text>
</comment>
<keyword evidence="5" id="KW-1185">Reference proteome</keyword>
<dbReference type="InterPro" id="IPR050682">
    <property type="entry name" value="ModA/WtpA"/>
</dbReference>
<name>A0ABU7XPF8_9FLAO</name>
<dbReference type="RefSeq" id="WP_303304745.1">
    <property type="nucleotide sequence ID" value="NZ_JAODOP010000004.1"/>
</dbReference>
<dbReference type="NCBIfam" id="TIGR01256">
    <property type="entry name" value="modA"/>
    <property type="match status" value="1"/>
</dbReference>
<evidence type="ECO:0000313" key="5">
    <source>
        <dbReference type="Proteomes" id="UP001337305"/>
    </source>
</evidence>
<evidence type="ECO:0000256" key="1">
    <source>
        <dbReference type="ARBA" id="ARBA00009175"/>
    </source>
</evidence>
<evidence type="ECO:0000313" key="4">
    <source>
        <dbReference type="EMBL" id="MEF3832364.1"/>
    </source>
</evidence>
<protein>
    <submittedName>
        <fullName evidence="4">Molybdate ABC transporter substrate-binding protein</fullName>
    </submittedName>
</protein>
<dbReference type="PROSITE" id="PS51257">
    <property type="entry name" value="PROKAR_LIPOPROTEIN"/>
    <property type="match status" value="1"/>
</dbReference>
<keyword evidence="2" id="KW-0479">Metal-binding</keyword>
<evidence type="ECO:0000256" key="2">
    <source>
        <dbReference type="ARBA" id="ARBA00022723"/>
    </source>
</evidence>
<keyword evidence="3" id="KW-0732">Signal</keyword>
<organism evidence="4 5">
    <name type="scientific">Flavivirga spongiicola</name>
    <dbReference type="NCBI Taxonomy" id="421621"/>
    <lineage>
        <taxon>Bacteria</taxon>
        <taxon>Pseudomonadati</taxon>
        <taxon>Bacteroidota</taxon>
        <taxon>Flavobacteriia</taxon>
        <taxon>Flavobacteriales</taxon>
        <taxon>Flavobacteriaceae</taxon>
        <taxon>Flavivirga</taxon>
    </lineage>
</organism>
<dbReference type="Pfam" id="PF13531">
    <property type="entry name" value="SBP_bac_11"/>
    <property type="match status" value="2"/>
</dbReference>
<accession>A0ABU7XPF8</accession>
<dbReference type="EMBL" id="JAODOP010000004">
    <property type="protein sequence ID" value="MEF3832364.1"/>
    <property type="molecule type" value="Genomic_DNA"/>
</dbReference>
<dbReference type="PANTHER" id="PTHR30632:SF0">
    <property type="entry name" value="SULFATE-BINDING PROTEIN"/>
    <property type="match status" value="1"/>
</dbReference>
<sequence>MFVKWNRLLLLLMVISIGCVSCKQKEEQKSLLLYCAAGMKPVVEKVTKQYYQEYGIRIDVQYGGSGTLLSNLRVARHGDLYLAADKSYINEAISFGLVKETQSLAFIQPVIAVAKGNPKKVHNIEDLCQDTIKVAIANPDAASIGRLTKKMLTESNHWNALSNNVSVLMPTVNEVANTIKLGTTDAGIIWDVTASQYDDIDIVNVPLFKNYIKNITIGVLNYSTQATEALKFIRYISAKDKGLPVFKKFAYQPIVGDVWSEKPKLLFYSGGVNRLAIDKTIQAFEKREGVEVNRVYNGCGILVSQIKAGQQPDAYLSCDVSFMTQVEDEFNTITDISKTSIVIAVEKGNPKKIQSLNDLTANGLQLGICNHNQSALGALTKRLLESQNIWEAVYKNVRSQTPTADLLVNQIRTGSLDAVVVYEANIAQVKDKLDMIRLSEDQANAIQNFGISTNSENQNIMKRLLKALTDENSKKKYLDNGFEWKYSKTEK</sequence>